<name>A0A7L4PBL7_9CREN</name>
<dbReference type="EMBL" id="JAAVJF010000002">
    <property type="protein sequence ID" value="NYR15256.1"/>
    <property type="molecule type" value="Genomic_DNA"/>
</dbReference>
<reference evidence="2 3" key="1">
    <citation type="journal article" date="2020" name="Nat. Commun.">
        <title>The structures of two archaeal type IV pili illuminate evolutionary relationships.</title>
        <authorList>
            <person name="Wang F."/>
            <person name="Baquero D.P."/>
            <person name="Su Z."/>
            <person name="Beltran L.C."/>
            <person name="Prangishvili D."/>
            <person name="Krupovic M."/>
            <person name="Egelman E.H."/>
        </authorList>
    </citation>
    <scope>NUCLEOTIDE SEQUENCE [LARGE SCALE GENOMIC DNA]</scope>
    <source>
        <strain evidence="2 3">2GA</strain>
    </source>
</reference>
<keyword evidence="1" id="KW-0812">Transmembrane</keyword>
<keyword evidence="3" id="KW-1185">Reference proteome</keyword>
<protein>
    <submittedName>
        <fullName evidence="2">Uncharacterized protein</fullName>
    </submittedName>
</protein>
<feature type="transmembrane region" description="Helical" evidence="1">
    <location>
        <begin position="666"/>
        <end position="686"/>
    </location>
</feature>
<dbReference type="OMA" id="YVEHPLR"/>
<sequence>MRHILAIMAITAVALAVVYVSEGGDVVYYSTLGGFGALNGLGQRLWHVDAPGALIATDPMGSCLAVAHPLGNATSWLGTRVALYVRGAALWSAVLKLNASAIATDCNRIAVGTMDGRIVELQNGRVASEKTVGVPVISLVYDGGALRYGVWRPGYVEHPLRCGYTVALAKRDKPYVVVDGREYVGFGELLSLSPPAAVSQNCVLTFAAEGAVYWGSAAIPVKEPVYAVAISGDGNVLAVGFADRVELYRGGQLAASIQANMPRSLALDFRGFTLAVQDDSGVQVYSFTQREVEVVGCPYGVIKAGVATYNVTGRAVVYVPRGAELTPLRINFTDGVCAPAGFDGRVVSYQRLYRVEVTPPAKGPELAAGPTAYAAPLEAEVRAKTGVLKAYLAGWLVGGRRMPPVPVLTVDVRNATAVAPLYRLDVAAELVEGGVKRVLKGVAAYDSKGAPMAPVEDYVYPGLPAYVETYYDEYYLLRAEAYTRSTFNATELWLKPGQTAVIYADEVVDFGNSTRLVFTGWSDGSKELRRAVGPGTYTARYKVQYLVTFNAPNYTAAVWADAGAKPPAPKPPEKLYDDGSTRIWFNGWQLPERVDGPLNVTANTAREYRVVLKYPWGQEERWLPHGYALLPPDRNRYNVFWRFSHWAPSDVVAGPGVYEAVYQLDAFAVAAIASVVIITAAVALWLKRR</sequence>
<dbReference type="GeneID" id="5055496"/>
<dbReference type="Proteomes" id="UP000554766">
    <property type="component" value="Unassembled WGS sequence"/>
</dbReference>
<organism evidence="2 3">
    <name type="scientific">Pyrobaculum arsenaticum</name>
    <dbReference type="NCBI Taxonomy" id="121277"/>
    <lineage>
        <taxon>Archaea</taxon>
        <taxon>Thermoproteota</taxon>
        <taxon>Thermoprotei</taxon>
        <taxon>Thermoproteales</taxon>
        <taxon>Thermoproteaceae</taxon>
        <taxon>Pyrobaculum</taxon>
    </lineage>
</organism>
<dbReference type="SUPFAM" id="SSF50998">
    <property type="entry name" value="Quinoprotein alcohol dehydrogenase-like"/>
    <property type="match status" value="1"/>
</dbReference>
<proteinExistence type="predicted"/>
<dbReference type="InterPro" id="IPR011047">
    <property type="entry name" value="Quinoprotein_ADH-like_sf"/>
</dbReference>
<evidence type="ECO:0000256" key="1">
    <source>
        <dbReference type="SAM" id="Phobius"/>
    </source>
</evidence>
<keyword evidence="1" id="KW-1133">Transmembrane helix</keyword>
<gene>
    <name evidence="2" type="ORF">HC235_04690</name>
</gene>
<evidence type="ECO:0000313" key="2">
    <source>
        <dbReference type="EMBL" id="NYR15256.1"/>
    </source>
</evidence>
<dbReference type="AlphaFoldDB" id="A0A7L4PBL7"/>
<accession>A0A7L4PBL7</accession>
<keyword evidence="1" id="KW-0472">Membrane</keyword>
<dbReference type="RefSeq" id="WP_011900926.1">
    <property type="nucleotide sequence ID" value="NZ_JAAVJF010000002.1"/>
</dbReference>
<evidence type="ECO:0000313" key="3">
    <source>
        <dbReference type="Proteomes" id="UP000554766"/>
    </source>
</evidence>
<comment type="caution">
    <text evidence="2">The sequence shown here is derived from an EMBL/GenBank/DDBJ whole genome shotgun (WGS) entry which is preliminary data.</text>
</comment>